<evidence type="ECO:0000256" key="8">
    <source>
        <dbReference type="RuleBase" id="RU280814"/>
    </source>
</evidence>
<feature type="non-terminal residue" evidence="11">
    <location>
        <position position="436"/>
    </location>
</feature>
<dbReference type="OrthoDB" id="296386at2759"/>
<dbReference type="PANTHER" id="PTHR12308">
    <property type="entry name" value="ANOCTAMIN"/>
    <property type="match status" value="1"/>
</dbReference>
<comment type="caution">
    <text evidence="11">The sequence shown here is derived from an EMBL/GenBank/DDBJ whole genome shotgun (WGS) entry which is preliminary data.</text>
</comment>
<protein>
    <recommendedName>
        <fullName evidence="8">Anoctamin</fullName>
    </recommendedName>
</protein>
<keyword evidence="4 8" id="KW-0812">Transmembrane</keyword>
<proteinExistence type="inferred from homology"/>
<name>A0A443S630_9ACAR</name>
<dbReference type="GO" id="GO:0005254">
    <property type="term" value="F:chloride channel activity"/>
    <property type="evidence" value="ECO:0007669"/>
    <property type="project" value="TreeGrafter"/>
</dbReference>
<dbReference type="Proteomes" id="UP000288716">
    <property type="component" value="Unassembled WGS sequence"/>
</dbReference>
<gene>
    <name evidence="11" type="ORF">B4U80_06934</name>
</gene>
<feature type="domain" description="Anoctamin transmembrane" evidence="9">
    <location>
        <begin position="247"/>
        <end position="433"/>
    </location>
</feature>
<dbReference type="GO" id="GO:0005886">
    <property type="term" value="C:plasma membrane"/>
    <property type="evidence" value="ECO:0007669"/>
    <property type="project" value="UniProtKB-SubCell"/>
</dbReference>
<evidence type="ECO:0000256" key="7">
    <source>
        <dbReference type="ARBA" id="ARBA00023180"/>
    </source>
</evidence>
<evidence type="ECO:0000256" key="2">
    <source>
        <dbReference type="ARBA" id="ARBA00009671"/>
    </source>
</evidence>
<dbReference type="Pfam" id="PF16178">
    <property type="entry name" value="Anoct_dimer"/>
    <property type="match status" value="1"/>
</dbReference>
<evidence type="ECO:0000259" key="10">
    <source>
        <dbReference type="Pfam" id="PF16178"/>
    </source>
</evidence>
<evidence type="ECO:0000256" key="4">
    <source>
        <dbReference type="ARBA" id="ARBA00022692"/>
    </source>
</evidence>
<feature type="transmembrane region" description="Helical" evidence="8">
    <location>
        <begin position="258"/>
        <end position="285"/>
    </location>
</feature>
<dbReference type="VEuPathDB" id="VectorBase:LDEU009034"/>
<dbReference type="STRING" id="299467.A0A443S630"/>
<dbReference type="Pfam" id="PF04547">
    <property type="entry name" value="Anoctamin"/>
    <property type="match status" value="1"/>
</dbReference>
<evidence type="ECO:0000259" key="9">
    <source>
        <dbReference type="Pfam" id="PF04547"/>
    </source>
</evidence>
<evidence type="ECO:0000256" key="5">
    <source>
        <dbReference type="ARBA" id="ARBA00022989"/>
    </source>
</evidence>
<feature type="domain" description="Anoctamin dimerisation" evidence="10">
    <location>
        <begin position="44"/>
        <end position="244"/>
    </location>
</feature>
<dbReference type="AlphaFoldDB" id="A0A443S630"/>
<keyword evidence="7" id="KW-0325">Glycoprotein</keyword>
<sequence>MTIDKVNMNIYTAQMNDTRYSPTATEIEMEGVGENERRERAMSFFEDGHKTVDFIIVNDTKKEEHEKQEEYRQYYEDNLREEGLQLEETENNASRLRYLKIHAPWEVLSRYAEIMKLKMPMKHVENAERVILDEDDPFCKERFTIPYSRDKEYLFNIPEQKEKFFSTSQRALIVDFILRRKHFCPRTDDASAFGINKLVQDGVYCAAYPLHDGKLTEGADPNSPRMNLSTNWASLSMMFRQQPLDEVKSYFGVKVALYYAWLGFYTDMLIPASIVGLICFFYGIIMVSSDVPSQQICNHTFDAFPMCPLCVMPTCKFWNISRSCKYSKMSYVFDNPATVFFAVFMSIWSTVYLEMWKRYSAKITFRWDLSAFDSVEQVPRPEYLARLSKSDQKRLNAITNMYEPYLPFWRKKLPYTVLSGVSVLLLVLVAFSALIG</sequence>
<dbReference type="PANTHER" id="PTHR12308:SF83">
    <property type="entry name" value="ANOCTAMIN"/>
    <property type="match status" value="1"/>
</dbReference>
<reference evidence="11 12" key="1">
    <citation type="journal article" date="2018" name="Gigascience">
        <title>Genomes of trombidid mites reveal novel predicted allergens and laterally-transferred genes associated with secondary metabolism.</title>
        <authorList>
            <person name="Dong X."/>
            <person name="Chaisiri K."/>
            <person name="Xia D."/>
            <person name="Armstrong S.D."/>
            <person name="Fang Y."/>
            <person name="Donnelly M.J."/>
            <person name="Kadowaki T."/>
            <person name="McGarry J.W."/>
            <person name="Darby A.C."/>
            <person name="Makepeace B.L."/>
        </authorList>
    </citation>
    <scope>NUCLEOTIDE SEQUENCE [LARGE SCALE GENOMIC DNA]</scope>
    <source>
        <strain evidence="11">UoL-UT</strain>
    </source>
</reference>
<comment type="similarity">
    <text evidence="2 8">Belongs to the anoctamin family.</text>
</comment>
<comment type="caution">
    <text evidence="8">Lacks conserved residue(s) required for the propagation of feature annotation.</text>
</comment>
<organism evidence="11 12">
    <name type="scientific">Leptotrombidium deliense</name>
    <dbReference type="NCBI Taxonomy" id="299467"/>
    <lineage>
        <taxon>Eukaryota</taxon>
        <taxon>Metazoa</taxon>
        <taxon>Ecdysozoa</taxon>
        <taxon>Arthropoda</taxon>
        <taxon>Chelicerata</taxon>
        <taxon>Arachnida</taxon>
        <taxon>Acari</taxon>
        <taxon>Acariformes</taxon>
        <taxon>Trombidiformes</taxon>
        <taxon>Prostigmata</taxon>
        <taxon>Anystina</taxon>
        <taxon>Parasitengona</taxon>
        <taxon>Trombiculoidea</taxon>
        <taxon>Trombiculidae</taxon>
        <taxon>Leptotrombidium</taxon>
    </lineage>
</organism>
<evidence type="ECO:0000313" key="11">
    <source>
        <dbReference type="EMBL" id="RWS23006.1"/>
    </source>
</evidence>
<accession>A0A443S630</accession>
<dbReference type="GO" id="GO:0046983">
    <property type="term" value="F:protein dimerization activity"/>
    <property type="evidence" value="ECO:0007669"/>
    <property type="project" value="InterPro"/>
</dbReference>
<keyword evidence="6 8" id="KW-0472">Membrane</keyword>
<keyword evidence="5 8" id="KW-1133">Transmembrane helix</keyword>
<evidence type="ECO:0000256" key="3">
    <source>
        <dbReference type="ARBA" id="ARBA00022475"/>
    </source>
</evidence>
<feature type="transmembrane region" description="Helical" evidence="8">
    <location>
        <begin position="337"/>
        <end position="356"/>
    </location>
</feature>
<keyword evidence="12" id="KW-1185">Reference proteome</keyword>
<dbReference type="EMBL" id="NCKV01007349">
    <property type="protein sequence ID" value="RWS23006.1"/>
    <property type="molecule type" value="Genomic_DNA"/>
</dbReference>
<evidence type="ECO:0000313" key="12">
    <source>
        <dbReference type="Proteomes" id="UP000288716"/>
    </source>
</evidence>
<feature type="transmembrane region" description="Helical" evidence="8">
    <location>
        <begin position="415"/>
        <end position="435"/>
    </location>
</feature>
<dbReference type="InterPro" id="IPR032394">
    <property type="entry name" value="Anoct_dimer"/>
</dbReference>
<evidence type="ECO:0000256" key="1">
    <source>
        <dbReference type="ARBA" id="ARBA00004651"/>
    </source>
</evidence>
<keyword evidence="3" id="KW-1003">Cell membrane</keyword>
<dbReference type="InterPro" id="IPR049452">
    <property type="entry name" value="Anoctamin_TM"/>
</dbReference>
<comment type="subcellular location">
    <subcellularLocation>
        <location evidence="1">Cell membrane</location>
        <topology evidence="1">Multi-pass membrane protein</topology>
    </subcellularLocation>
    <subcellularLocation>
        <location evidence="8">Membrane</location>
        <topology evidence="8">Multi-pass membrane protein</topology>
    </subcellularLocation>
</comment>
<evidence type="ECO:0000256" key="6">
    <source>
        <dbReference type="ARBA" id="ARBA00023136"/>
    </source>
</evidence>
<dbReference type="InterPro" id="IPR007632">
    <property type="entry name" value="Anoctamin"/>
</dbReference>